<evidence type="ECO:0000313" key="10">
    <source>
        <dbReference type="Proteomes" id="UP000315636"/>
    </source>
</evidence>
<feature type="transmembrane region" description="Helical" evidence="7">
    <location>
        <begin position="184"/>
        <end position="201"/>
    </location>
</feature>
<reference evidence="9 10" key="1">
    <citation type="submission" date="2017-05" db="EMBL/GenBank/DDBJ databases">
        <authorList>
            <person name="Varghese N."/>
            <person name="Submissions S."/>
        </authorList>
    </citation>
    <scope>NUCLEOTIDE SEQUENCE [LARGE SCALE GENOMIC DNA]</scope>
    <source>
        <strain evidence="9 10">DSM 45474</strain>
    </source>
</reference>
<dbReference type="EMBL" id="FXTI01000006">
    <property type="protein sequence ID" value="SMO71671.1"/>
    <property type="molecule type" value="Genomic_DNA"/>
</dbReference>
<evidence type="ECO:0000256" key="4">
    <source>
        <dbReference type="ARBA" id="ARBA00022692"/>
    </source>
</evidence>
<evidence type="ECO:0000256" key="2">
    <source>
        <dbReference type="ARBA" id="ARBA00007400"/>
    </source>
</evidence>
<dbReference type="AlphaFoldDB" id="A0A521DKP8"/>
<evidence type="ECO:0000256" key="3">
    <source>
        <dbReference type="ARBA" id="ARBA00022475"/>
    </source>
</evidence>
<sequence>MYFPEINFVRGWACLAVVTVHVAGAFYYQQGASWSEISFMLNQLGRFGTPLFAVIGGFLLFHQAMHRRFSLMMFIRSRTMKILLPFLIWSGIYLLILWRFYEVPVFSDGLALVLRIITGQSYYHLYFMVVVLQFYLLFPLLQKNLRSERAWRVAMLVSLAVTAGWLLFPLNFEISKALGHPAMLGKWIFYFLFGGFLARHWNRIKEELCRYPLQVAGLTIAVFIGGIVEYQWWGPYSSQRLMNLVNIPILFLALVTVHPWFTRTVPYLEEGLQRIGTFGFGIYLVHPLWISLFMEWIPAKYWHIGMLPFIWTAILSASMIMILLIRRTPFHPYLLTIPKHPTHKTQQKPIPSAAARS</sequence>
<feature type="transmembrane region" description="Helical" evidence="7">
    <location>
        <begin position="40"/>
        <end position="61"/>
    </location>
</feature>
<keyword evidence="3" id="KW-1003">Cell membrane</keyword>
<keyword evidence="9" id="KW-0012">Acyltransferase</keyword>
<accession>A0A521DKP8</accession>
<dbReference type="OrthoDB" id="65129at2"/>
<dbReference type="InterPro" id="IPR002656">
    <property type="entry name" value="Acyl_transf_3_dom"/>
</dbReference>
<dbReference type="Pfam" id="PF01757">
    <property type="entry name" value="Acyl_transf_3"/>
    <property type="match status" value="1"/>
</dbReference>
<feature type="transmembrane region" description="Helical" evidence="7">
    <location>
        <begin position="12"/>
        <end position="28"/>
    </location>
</feature>
<protein>
    <submittedName>
        <fullName evidence="9">Surface polysaccharide O-acyltransferase, integral membrane enzyme</fullName>
    </submittedName>
</protein>
<evidence type="ECO:0000256" key="7">
    <source>
        <dbReference type="SAM" id="Phobius"/>
    </source>
</evidence>
<evidence type="ECO:0000259" key="8">
    <source>
        <dbReference type="Pfam" id="PF01757"/>
    </source>
</evidence>
<dbReference type="PANTHER" id="PTHR40074">
    <property type="entry name" value="O-ACETYLTRANSFERASE WECH"/>
    <property type="match status" value="1"/>
</dbReference>
<proteinExistence type="inferred from homology"/>
<feature type="transmembrane region" description="Helical" evidence="7">
    <location>
        <begin position="153"/>
        <end position="172"/>
    </location>
</feature>
<feature type="transmembrane region" description="Helical" evidence="7">
    <location>
        <begin position="121"/>
        <end position="141"/>
    </location>
</feature>
<dbReference type="GO" id="GO:0005886">
    <property type="term" value="C:plasma membrane"/>
    <property type="evidence" value="ECO:0007669"/>
    <property type="project" value="UniProtKB-SubCell"/>
</dbReference>
<feature type="domain" description="Acyltransferase 3" evidence="8">
    <location>
        <begin position="4"/>
        <end position="323"/>
    </location>
</feature>
<keyword evidence="4 7" id="KW-0812">Transmembrane</keyword>
<comment type="subcellular location">
    <subcellularLocation>
        <location evidence="1">Cell membrane</location>
        <topology evidence="1">Multi-pass membrane protein</topology>
    </subcellularLocation>
</comment>
<name>A0A521DKP8_9BACL</name>
<feature type="transmembrane region" description="Helical" evidence="7">
    <location>
        <begin position="82"/>
        <end position="101"/>
    </location>
</feature>
<gene>
    <name evidence="9" type="ORF">SAMN06264849_10678</name>
</gene>
<keyword evidence="10" id="KW-1185">Reference proteome</keyword>
<evidence type="ECO:0000256" key="1">
    <source>
        <dbReference type="ARBA" id="ARBA00004651"/>
    </source>
</evidence>
<keyword evidence="5 7" id="KW-1133">Transmembrane helix</keyword>
<keyword evidence="6 7" id="KW-0472">Membrane</keyword>
<feature type="transmembrane region" description="Helical" evidence="7">
    <location>
        <begin position="213"/>
        <end position="233"/>
    </location>
</feature>
<feature type="transmembrane region" description="Helical" evidence="7">
    <location>
        <begin position="306"/>
        <end position="325"/>
    </location>
</feature>
<organism evidence="9 10">
    <name type="scientific">Melghirimyces algeriensis</name>
    <dbReference type="NCBI Taxonomy" id="910412"/>
    <lineage>
        <taxon>Bacteria</taxon>
        <taxon>Bacillati</taxon>
        <taxon>Bacillota</taxon>
        <taxon>Bacilli</taxon>
        <taxon>Bacillales</taxon>
        <taxon>Thermoactinomycetaceae</taxon>
        <taxon>Melghirimyces</taxon>
    </lineage>
</organism>
<dbReference type="GO" id="GO:0016413">
    <property type="term" value="F:O-acetyltransferase activity"/>
    <property type="evidence" value="ECO:0007669"/>
    <property type="project" value="TreeGrafter"/>
</dbReference>
<dbReference type="PANTHER" id="PTHR40074:SF2">
    <property type="entry name" value="O-ACETYLTRANSFERASE WECH"/>
    <property type="match status" value="1"/>
</dbReference>
<evidence type="ECO:0000256" key="6">
    <source>
        <dbReference type="ARBA" id="ARBA00023136"/>
    </source>
</evidence>
<feature type="transmembrane region" description="Helical" evidence="7">
    <location>
        <begin position="245"/>
        <end position="263"/>
    </location>
</feature>
<keyword evidence="9" id="KW-0808">Transferase</keyword>
<evidence type="ECO:0000313" key="9">
    <source>
        <dbReference type="EMBL" id="SMO71671.1"/>
    </source>
</evidence>
<evidence type="ECO:0000256" key="5">
    <source>
        <dbReference type="ARBA" id="ARBA00022989"/>
    </source>
</evidence>
<dbReference type="Proteomes" id="UP000315636">
    <property type="component" value="Unassembled WGS sequence"/>
</dbReference>
<dbReference type="RefSeq" id="WP_142505668.1">
    <property type="nucleotide sequence ID" value="NZ_FXTI01000006.1"/>
</dbReference>
<dbReference type="GO" id="GO:0009246">
    <property type="term" value="P:enterobacterial common antigen biosynthetic process"/>
    <property type="evidence" value="ECO:0007669"/>
    <property type="project" value="TreeGrafter"/>
</dbReference>
<comment type="similarity">
    <text evidence="2">Belongs to the acyltransferase 3 family.</text>
</comment>
<feature type="transmembrane region" description="Helical" evidence="7">
    <location>
        <begin position="275"/>
        <end position="294"/>
    </location>
</feature>